<keyword evidence="4" id="KW-1185">Reference proteome</keyword>
<organism evidence="3 4">
    <name type="scientific">Aphanomyces euteiches</name>
    <dbReference type="NCBI Taxonomy" id="100861"/>
    <lineage>
        <taxon>Eukaryota</taxon>
        <taxon>Sar</taxon>
        <taxon>Stramenopiles</taxon>
        <taxon>Oomycota</taxon>
        <taxon>Saprolegniomycetes</taxon>
        <taxon>Saprolegniales</taxon>
        <taxon>Verrucalvaceae</taxon>
        <taxon>Aphanomyces</taxon>
    </lineage>
</organism>
<feature type="transmembrane region" description="Helical" evidence="1">
    <location>
        <begin position="248"/>
        <end position="268"/>
    </location>
</feature>
<accession>A0A6G0XHH0</accession>
<evidence type="ECO:0000256" key="2">
    <source>
        <dbReference type="SAM" id="SignalP"/>
    </source>
</evidence>
<name>A0A6G0XHH0_9STRA</name>
<evidence type="ECO:0000313" key="3">
    <source>
        <dbReference type="EMBL" id="KAF0739580.1"/>
    </source>
</evidence>
<feature type="transmembrane region" description="Helical" evidence="1">
    <location>
        <begin position="130"/>
        <end position="150"/>
    </location>
</feature>
<feature type="transmembrane region" description="Helical" evidence="1">
    <location>
        <begin position="577"/>
        <end position="596"/>
    </location>
</feature>
<keyword evidence="1" id="KW-1133">Transmembrane helix</keyword>
<gene>
    <name evidence="3" type="ORF">Ae201684_004760</name>
</gene>
<reference evidence="3 4" key="1">
    <citation type="submission" date="2019-07" db="EMBL/GenBank/DDBJ databases">
        <title>Genomics analysis of Aphanomyces spp. identifies a new class of oomycete effector associated with host adaptation.</title>
        <authorList>
            <person name="Gaulin E."/>
        </authorList>
    </citation>
    <scope>NUCLEOTIDE SEQUENCE [LARGE SCALE GENOMIC DNA]</scope>
    <source>
        <strain evidence="3 4">ATCC 201684</strain>
    </source>
</reference>
<keyword evidence="1" id="KW-0472">Membrane</keyword>
<feature type="transmembrane region" description="Helical" evidence="1">
    <location>
        <begin position="46"/>
        <end position="65"/>
    </location>
</feature>
<dbReference type="Proteomes" id="UP000481153">
    <property type="component" value="Unassembled WGS sequence"/>
</dbReference>
<proteinExistence type="predicted"/>
<evidence type="ECO:0000256" key="1">
    <source>
        <dbReference type="SAM" id="Phobius"/>
    </source>
</evidence>
<dbReference type="EMBL" id="VJMJ01000063">
    <property type="protein sequence ID" value="KAF0739580.1"/>
    <property type="molecule type" value="Genomic_DNA"/>
</dbReference>
<protein>
    <submittedName>
        <fullName evidence="3">Uncharacterized protein</fullName>
    </submittedName>
</protein>
<feature type="transmembrane region" description="Helical" evidence="1">
    <location>
        <begin position="626"/>
        <end position="646"/>
    </location>
</feature>
<feature type="transmembrane region" description="Helical" evidence="1">
    <location>
        <begin position="77"/>
        <end position="94"/>
    </location>
</feature>
<feature type="signal peptide" evidence="2">
    <location>
        <begin position="1"/>
        <end position="16"/>
    </location>
</feature>
<sequence>MVWIGRPFLFLRGLLAMVVLSTAPTQPVYNNGISYLDTSTRPLWKTLLIVGETTWIAYILSDIAIPVDNHKTRHAGPCASILAWIFVLVLDLWFPVSLVATLDRECTTGTTFYQLDCSSGIIQIGSTSRLVVLLLGQLAIVTITSVLAWMSPSPRQGHVKASILLHGSAAAFIHNQQWLLDDVACILSGLLPVKFRGKAYFFDIKLWDLIEKSQLCETSAFCQVSVRSNSPADRYPQCVVPLKTAKHWLIVVVVFLYALMSSMGSYSFIALSTVNLANDYYWATFNLTGAHVALVDWMSSNIMLNRTFTNARMDDSRWTWVGYNLSDPSLKPQVSPGLAGKLQFDLSRKLSLIIQGLRSTKQSALPWIFTQYCWVDFERQWEMASSSTRQNRCMLDAANGAVYLESILRNTDWNKWISSEWGDNGCLNVLTEYSSMISQAINSQELPTVFTASTRSAVQYMTGVLFAVTALLDVYIGTSRGHIEGKNMFALNRVAGIVWVGRPLLLLRSLTALSLLSTGTLELQAKQGVSFFVVPAQPWYKTILGSSEATWLCYILNDVVMAFTHDWTREYASQSNLTVWLISAIVTLAFPVVHQVTLDPTCHVDQVDFQLVCHSGQVQIEQASRMYLLLGIIVISNLVWLAIAIFRGRRQKAAHHGSLLLSSGARYLFDRSRWMYNGVYYMDPASALLNGLI</sequence>
<feature type="chain" id="PRO_5026008530" evidence="2">
    <location>
        <begin position="17"/>
        <end position="693"/>
    </location>
</feature>
<dbReference type="VEuPathDB" id="FungiDB:AeMF1_017008"/>
<comment type="caution">
    <text evidence="3">The sequence shown here is derived from an EMBL/GenBank/DDBJ whole genome shotgun (WGS) entry which is preliminary data.</text>
</comment>
<evidence type="ECO:0000313" key="4">
    <source>
        <dbReference type="Proteomes" id="UP000481153"/>
    </source>
</evidence>
<keyword evidence="1" id="KW-0812">Transmembrane</keyword>
<keyword evidence="2" id="KW-0732">Signal</keyword>
<dbReference type="AlphaFoldDB" id="A0A6G0XHH0"/>